<dbReference type="Proteomes" id="UP000002931">
    <property type="component" value="Unassembled WGS sequence"/>
</dbReference>
<dbReference type="AlphaFoldDB" id="A3VAK5"/>
<sequence length="530" mass="57863">MPVAGSRAAGAAGRRIDPPARSAILKKGNGGRVVASEGILYYADAPRYIAQAERSVASLRRVMPEVHVTLATTLADVEVDGFDAVRQLDVAPDDHTRIGKIRAIATAPYDKVIYIDTDTIFAGDVGSIFAALDDFGLAASHAPIRRSPVGAWDASLPECFTGLNGGVLGLNLTDPDTAAFVAAWEDAYRDTSEVTRQDQPSFNRLLYRSRVRFLVLPPEYNFRAEFSNQSKGANMGVKVIHSHAVNEMDRERTDDLIRKLSDDRFATFLRDEDDIAVQFTKMPTVAAMPQVARSLSDARLAAALRASHMWDRARECRNLRNEVFDILSEDAGLKVLQIGNPVAPILDFINRANAEAAICVTDQSWIERLETGITSPSARIVEAAFAVENGDLEVVRRADDVPLGEVIDPATGIEGLLQRLFPSRRPEWVRTRRPARVWPELMTLAGINDPQVVALATAGRDPEAVEACLAAIDAGDMPTPKYIQVEGRKIPQRSRRAVRKALRDGGFWVLDQGGSGIMAVHPVALGLVSR</sequence>
<gene>
    <name evidence="1" type="ORF">RB2654_20223</name>
</gene>
<dbReference type="SUPFAM" id="SSF53448">
    <property type="entry name" value="Nucleotide-diphospho-sugar transferases"/>
    <property type="match status" value="1"/>
</dbReference>
<organism evidence="1 2">
    <name type="scientific">Maritimibacter alkaliphilus HTCC2654</name>
    <dbReference type="NCBI Taxonomy" id="314271"/>
    <lineage>
        <taxon>Bacteria</taxon>
        <taxon>Pseudomonadati</taxon>
        <taxon>Pseudomonadota</taxon>
        <taxon>Alphaproteobacteria</taxon>
        <taxon>Rhodobacterales</taxon>
        <taxon>Roseobacteraceae</taxon>
        <taxon>Maritimibacter</taxon>
    </lineage>
</organism>
<evidence type="ECO:0000313" key="1">
    <source>
        <dbReference type="EMBL" id="EAQ14946.1"/>
    </source>
</evidence>
<proteinExistence type="predicted"/>
<accession>A3VAK5</accession>
<comment type="caution">
    <text evidence="1">The sequence shown here is derived from an EMBL/GenBank/DDBJ whole genome shotgun (WGS) entry which is preliminary data.</text>
</comment>
<dbReference type="EMBL" id="AAMT01000001">
    <property type="protein sequence ID" value="EAQ14946.1"/>
    <property type="molecule type" value="Genomic_DNA"/>
</dbReference>
<evidence type="ECO:0000313" key="2">
    <source>
        <dbReference type="Proteomes" id="UP000002931"/>
    </source>
</evidence>
<dbReference type="Gene3D" id="3.90.550.10">
    <property type="entry name" value="Spore Coat Polysaccharide Biosynthesis Protein SpsA, Chain A"/>
    <property type="match status" value="1"/>
</dbReference>
<dbReference type="STRING" id="314271.RB2654_20223"/>
<keyword evidence="2" id="KW-1185">Reference proteome</keyword>
<dbReference type="HOGENOM" id="CLU_513683_0_0_5"/>
<dbReference type="InterPro" id="IPR029044">
    <property type="entry name" value="Nucleotide-diphossugar_trans"/>
</dbReference>
<name>A3VAK5_9RHOB</name>
<evidence type="ECO:0008006" key="3">
    <source>
        <dbReference type="Google" id="ProtNLM"/>
    </source>
</evidence>
<reference evidence="1 2" key="1">
    <citation type="journal article" date="2010" name="J. Bacteriol.">
        <title>Genome sequences of Pelagibaca bermudensis HTCC2601T and Maritimibacter alkaliphilus HTCC2654T, the type strains of two marine Roseobacter genera.</title>
        <authorList>
            <person name="Thrash J.C."/>
            <person name="Cho J.C."/>
            <person name="Ferriera S."/>
            <person name="Johnson J."/>
            <person name="Vergin K.L."/>
            <person name="Giovannoni S.J."/>
        </authorList>
    </citation>
    <scope>NUCLEOTIDE SEQUENCE [LARGE SCALE GENOMIC DNA]</scope>
    <source>
        <strain evidence="1 2">HTCC2654</strain>
    </source>
</reference>
<protein>
    <recommendedName>
        <fullName evidence="3">Nucleotide-diphospho-sugar transferase domain-containing protein</fullName>
    </recommendedName>
</protein>
<dbReference type="eggNOG" id="COG1442">
    <property type="taxonomic scope" value="Bacteria"/>
</dbReference>